<dbReference type="EMBL" id="HBHQ01016158">
    <property type="protein sequence ID" value="CAD9818956.1"/>
    <property type="molecule type" value="Transcribed_RNA"/>
</dbReference>
<feature type="region of interest" description="Disordered" evidence="1">
    <location>
        <begin position="276"/>
        <end position="300"/>
    </location>
</feature>
<evidence type="ECO:0000313" key="2">
    <source>
        <dbReference type="EMBL" id="CAD9818956.1"/>
    </source>
</evidence>
<feature type="region of interest" description="Disordered" evidence="1">
    <location>
        <begin position="199"/>
        <end position="255"/>
    </location>
</feature>
<feature type="region of interest" description="Disordered" evidence="1">
    <location>
        <begin position="340"/>
        <end position="400"/>
    </location>
</feature>
<protein>
    <submittedName>
        <fullName evidence="2">Uncharacterized protein</fullName>
    </submittedName>
</protein>
<feature type="compositionally biased region" description="Basic and acidic residues" evidence="1">
    <location>
        <begin position="351"/>
        <end position="387"/>
    </location>
</feature>
<reference evidence="2" key="1">
    <citation type="submission" date="2021-01" db="EMBL/GenBank/DDBJ databases">
        <authorList>
            <person name="Corre E."/>
            <person name="Pelletier E."/>
            <person name="Niang G."/>
            <person name="Scheremetjew M."/>
            <person name="Finn R."/>
            <person name="Kale V."/>
            <person name="Holt S."/>
            <person name="Cochrane G."/>
            <person name="Meng A."/>
            <person name="Brown T."/>
            <person name="Cohen L."/>
        </authorList>
    </citation>
    <scope>NUCLEOTIDE SEQUENCE</scope>
    <source>
        <strain evidence="2">CCMP2084</strain>
    </source>
</reference>
<organism evidence="2">
    <name type="scientific">Attheya septentrionalis</name>
    <dbReference type="NCBI Taxonomy" id="420275"/>
    <lineage>
        <taxon>Eukaryota</taxon>
        <taxon>Sar</taxon>
        <taxon>Stramenopiles</taxon>
        <taxon>Ochrophyta</taxon>
        <taxon>Bacillariophyta</taxon>
        <taxon>Coscinodiscophyceae</taxon>
        <taxon>Chaetocerotophycidae</taxon>
        <taxon>Chaetocerotales</taxon>
        <taxon>Attheyaceae</taxon>
        <taxon>Attheya</taxon>
    </lineage>
</organism>
<feature type="compositionally biased region" description="Polar residues" evidence="1">
    <location>
        <begin position="340"/>
        <end position="350"/>
    </location>
</feature>
<dbReference type="AlphaFoldDB" id="A0A7S2UIG0"/>
<sequence>MNEGNENMATLNAICGDVTSKERKHGARDEGGFTGRLDAELTNDRLFDSCVVASVSRESDVKSEGFPDEANEDLPFDETQQNDMLIIQGNSPLPYNESMVHSRGKFSTSLPDFNGSKDRAMTSNIDVSQRVSYARIDSRGSSAPLPRYQYSGQGMTNMKRSNMSGFSQERQSFITNTPLRHSLGGHKDEFPYYPSPRVTGASTSDSGGSFEYPNGSGTFPPRFPDSRAHLERQRSSREFDQSNLSQGYSMFSPPNRMYRQPTYSSESSDFRHHTEASRFQSWMRPKESTPSFTSVYPSKMNGSEDANLARKQWKGLSGDGSSFPNQSFLYPQYSVDYNRSSTFQSPSRNSRPNDIRTAHQHKSELDAKENAYGHDEKRRKRTLDSHIGHKPQGIPSTVDVSPVGSSPFGHHRMTSSISSIVALEGQNLFNDNQVEPFLGKHDDFLQSFGSFPDSNLPVNCGNNLKEAENTEIVSSSVKTRRPNQELPILEKHSDRPQSDHEDWHEDNGDTPKKPRFVNGGTSKRVRRKCTVSKCQNRVVQGGVCIAHGAKRKQCGHPGCTKHVKKAGRCSTHGPDRKRCDMVGCGKVAVQGGRCVGHGAKVKPCSLDGCAKRAILAGMCKKHHDHTKRNLLMTNDAVNVKASKYPDSPPPRYCVITTTDGSKSFSSELSAAQSPLGNEMFQDMGSIGSQSLHHDSRSGGPDLFPGIIF</sequence>
<feature type="compositionally biased region" description="Basic and acidic residues" evidence="1">
    <location>
        <begin position="224"/>
        <end position="240"/>
    </location>
</feature>
<feature type="region of interest" description="Disordered" evidence="1">
    <location>
        <begin position="470"/>
        <end position="522"/>
    </location>
</feature>
<feature type="compositionally biased region" description="Basic and acidic residues" evidence="1">
    <location>
        <begin position="488"/>
        <end position="512"/>
    </location>
</feature>
<accession>A0A7S2UIG0</accession>
<dbReference type="PANTHER" id="PTHR31827">
    <property type="entry name" value="EMB|CAB89363.1"/>
    <property type="match status" value="1"/>
</dbReference>
<name>A0A7S2UIG0_9STRA</name>
<dbReference type="PANTHER" id="PTHR31827:SF1">
    <property type="entry name" value="EMB|CAB89363.1"/>
    <property type="match status" value="1"/>
</dbReference>
<proteinExistence type="predicted"/>
<gene>
    <name evidence="2" type="ORF">ASEP1449_LOCUS10788</name>
</gene>
<evidence type="ECO:0000256" key="1">
    <source>
        <dbReference type="SAM" id="MobiDB-lite"/>
    </source>
</evidence>